<name>A0A5J4WXY4_9EUKA</name>
<gene>
    <name evidence="1" type="ORF">EZS28_004534</name>
</gene>
<organism evidence="1 2">
    <name type="scientific">Streblomastix strix</name>
    <dbReference type="NCBI Taxonomy" id="222440"/>
    <lineage>
        <taxon>Eukaryota</taxon>
        <taxon>Metamonada</taxon>
        <taxon>Preaxostyla</taxon>
        <taxon>Oxymonadida</taxon>
        <taxon>Streblomastigidae</taxon>
        <taxon>Streblomastix</taxon>
    </lineage>
</organism>
<accession>A0A5J4WXY4</accession>
<evidence type="ECO:0000313" key="1">
    <source>
        <dbReference type="EMBL" id="KAA6399938.1"/>
    </source>
</evidence>
<dbReference type="Proteomes" id="UP000324800">
    <property type="component" value="Unassembled WGS sequence"/>
</dbReference>
<proteinExistence type="predicted"/>
<sequence>MYSILLQLALYQQAILSPAQGNSAIYLGVDVNQNYGIQANQCTDADNINRGLVVYADGNTLSFNCSVIAGIGTTGSANNGSVNYSAGNPILCGVSIIGTEEGFYSDGVKVYWRAIPVPLGSVPP</sequence>
<evidence type="ECO:0000313" key="2">
    <source>
        <dbReference type="Proteomes" id="UP000324800"/>
    </source>
</evidence>
<reference evidence="1 2" key="1">
    <citation type="submission" date="2019-03" db="EMBL/GenBank/DDBJ databases">
        <title>Single cell metagenomics reveals metabolic interactions within the superorganism composed of flagellate Streblomastix strix and complex community of Bacteroidetes bacteria on its surface.</title>
        <authorList>
            <person name="Treitli S.C."/>
            <person name="Kolisko M."/>
            <person name="Husnik F."/>
            <person name="Keeling P."/>
            <person name="Hampl V."/>
        </authorList>
    </citation>
    <scope>NUCLEOTIDE SEQUENCE [LARGE SCALE GENOMIC DNA]</scope>
    <source>
        <strain evidence="1">ST1C</strain>
    </source>
</reference>
<comment type="caution">
    <text evidence="1">The sequence shown here is derived from an EMBL/GenBank/DDBJ whole genome shotgun (WGS) entry which is preliminary data.</text>
</comment>
<protein>
    <submittedName>
        <fullName evidence="1">Uncharacterized protein</fullName>
    </submittedName>
</protein>
<dbReference type="AlphaFoldDB" id="A0A5J4WXY4"/>
<dbReference type="EMBL" id="SNRW01000651">
    <property type="protein sequence ID" value="KAA6399938.1"/>
    <property type="molecule type" value="Genomic_DNA"/>
</dbReference>